<dbReference type="GO" id="GO:0030674">
    <property type="term" value="F:protein-macromolecule adaptor activity"/>
    <property type="evidence" value="ECO:0007669"/>
    <property type="project" value="TreeGrafter"/>
</dbReference>
<evidence type="ECO:0000256" key="2">
    <source>
        <dbReference type="ARBA" id="ARBA00022786"/>
    </source>
</evidence>
<feature type="region of interest" description="Disordered" evidence="5">
    <location>
        <begin position="339"/>
        <end position="374"/>
    </location>
</feature>
<keyword evidence="4" id="KW-0853">WD repeat</keyword>
<accession>A0AAD2K2X5</accession>
<comment type="similarity">
    <text evidence="3">Belongs to the WD repeat cdt2 family.</text>
</comment>
<feature type="compositionally biased region" description="Polar residues" evidence="5">
    <location>
        <begin position="69"/>
        <end position="79"/>
    </location>
</feature>
<organism evidence="7 8">
    <name type="scientific">Mycena citricolor</name>
    <dbReference type="NCBI Taxonomy" id="2018698"/>
    <lineage>
        <taxon>Eukaryota</taxon>
        <taxon>Fungi</taxon>
        <taxon>Dikarya</taxon>
        <taxon>Basidiomycota</taxon>
        <taxon>Agaricomycotina</taxon>
        <taxon>Agaricomycetes</taxon>
        <taxon>Agaricomycetidae</taxon>
        <taxon>Agaricales</taxon>
        <taxon>Marasmiineae</taxon>
        <taxon>Mycenaceae</taxon>
        <taxon>Mycena</taxon>
    </lineage>
</organism>
<feature type="region of interest" description="Disordered" evidence="5">
    <location>
        <begin position="1"/>
        <end position="33"/>
    </location>
</feature>
<protein>
    <recommendedName>
        <fullName evidence="6">Anaphase-promoting complex subunit 4-like WD40 domain-containing protein</fullName>
    </recommendedName>
</protein>
<evidence type="ECO:0000256" key="4">
    <source>
        <dbReference type="PROSITE-ProRule" id="PRU00221"/>
    </source>
</evidence>
<dbReference type="PANTHER" id="PTHR22852:SF0">
    <property type="entry name" value="DENTICLELESS PROTEIN HOMOLOG"/>
    <property type="match status" value="1"/>
</dbReference>
<proteinExistence type="inferred from homology"/>
<feature type="region of interest" description="Disordered" evidence="5">
    <location>
        <begin position="47"/>
        <end position="87"/>
    </location>
</feature>
<sequence>MAHYKASSSSRRVFAERTNTTPSETSAVDPTRSRATTLLKSWLIPGKRSSPLDEIDRHPIKRVKVSESPLDSNSDSELGNSEEEELCKPPPLKRAWRSRLHCSRHPLSYSGRPLASTLPLLQSLVSSHKSDIFRCLSMNDNDSCLVPAYCCAYPDSAREGLSTHFAVGTEQGTVFIFDSRKREEWDPEPSYKLIRQHNNGIFDIKWNGDDTLLATAAGDLTARVTDAKMGHIIRTFRHDATVKCISWNPNHTSLFGTGSRLGTIALWDLRESSGKPVLNVSAAHEENSSRAKRRAQKRSTSSPTVTGLLYSDGNEHQLISSGSADGVLRSWDLRQLNGRSPKSSVSCLASSSEDPTTMEGTRRPRGIVSLSDRPGTGPTAGLVFALGADSHIHTYARDTLAPTGNSFTHPNLRTNFYVKLSTSACGRWLASGGARLDGSESSSAFVFDVDSQGQRRTGHQSSNALELKGSGDGDSGGLDWAEGMLATCWDQGVVRIWRPEAQSHRSCLDNPENSRWDWLWAQ</sequence>
<dbReference type="Pfam" id="PF12894">
    <property type="entry name" value="ANAPC4_WD40"/>
    <property type="match status" value="1"/>
</dbReference>
<evidence type="ECO:0000256" key="5">
    <source>
        <dbReference type="SAM" id="MobiDB-lite"/>
    </source>
</evidence>
<dbReference type="InterPro" id="IPR024977">
    <property type="entry name" value="Apc4-like_WD40_dom"/>
</dbReference>
<comment type="caution">
    <text evidence="7">The sequence shown here is derived from an EMBL/GenBank/DDBJ whole genome shotgun (WGS) entry which is preliminary data.</text>
</comment>
<dbReference type="GO" id="GO:0043161">
    <property type="term" value="P:proteasome-mediated ubiquitin-dependent protein catabolic process"/>
    <property type="evidence" value="ECO:0007669"/>
    <property type="project" value="TreeGrafter"/>
</dbReference>
<gene>
    <name evidence="7" type="ORF">MYCIT1_LOCUS24163</name>
</gene>
<dbReference type="GO" id="GO:0005634">
    <property type="term" value="C:nucleus"/>
    <property type="evidence" value="ECO:0007669"/>
    <property type="project" value="TreeGrafter"/>
</dbReference>
<dbReference type="PANTHER" id="PTHR22852">
    <property type="entry name" value="LETHAL 2 DENTICLELESS PROTEIN RETINOIC ACID-REGULATED NUCLEAR MATRIX-ASSOCIATED PROTEIN"/>
    <property type="match status" value="1"/>
</dbReference>
<reference evidence="7" key="1">
    <citation type="submission" date="2023-11" db="EMBL/GenBank/DDBJ databases">
        <authorList>
            <person name="De Vega J J."/>
            <person name="De Vega J J."/>
        </authorList>
    </citation>
    <scope>NUCLEOTIDE SEQUENCE</scope>
</reference>
<dbReference type="Gene3D" id="2.130.10.10">
    <property type="entry name" value="YVTN repeat-like/Quinoprotein amine dehydrogenase"/>
    <property type="match status" value="2"/>
</dbReference>
<feature type="region of interest" description="Disordered" evidence="5">
    <location>
        <begin position="282"/>
        <end position="309"/>
    </location>
</feature>
<feature type="domain" description="Anaphase-promoting complex subunit 4-like WD40" evidence="6">
    <location>
        <begin position="166"/>
        <end position="248"/>
    </location>
</feature>
<evidence type="ECO:0000256" key="1">
    <source>
        <dbReference type="ARBA" id="ARBA00004906"/>
    </source>
</evidence>
<dbReference type="SUPFAM" id="SSF50978">
    <property type="entry name" value="WD40 repeat-like"/>
    <property type="match status" value="1"/>
</dbReference>
<dbReference type="InterPro" id="IPR001680">
    <property type="entry name" value="WD40_rpt"/>
</dbReference>
<evidence type="ECO:0000256" key="3">
    <source>
        <dbReference type="ARBA" id="ARBA00038344"/>
    </source>
</evidence>
<dbReference type="AlphaFoldDB" id="A0AAD2K2X5"/>
<dbReference type="InterPro" id="IPR036322">
    <property type="entry name" value="WD40_repeat_dom_sf"/>
</dbReference>
<dbReference type="EMBL" id="CAVNYO010000405">
    <property type="protein sequence ID" value="CAK5276039.1"/>
    <property type="molecule type" value="Genomic_DNA"/>
</dbReference>
<evidence type="ECO:0000259" key="6">
    <source>
        <dbReference type="Pfam" id="PF12894"/>
    </source>
</evidence>
<keyword evidence="8" id="KW-1185">Reference proteome</keyword>
<feature type="repeat" description="WD" evidence="4">
    <location>
        <begin position="235"/>
        <end position="277"/>
    </location>
</feature>
<feature type="repeat" description="WD" evidence="4">
    <location>
        <begin position="194"/>
        <end position="235"/>
    </location>
</feature>
<dbReference type="SMART" id="SM00320">
    <property type="entry name" value="WD40"/>
    <property type="match status" value="5"/>
</dbReference>
<dbReference type="InterPro" id="IPR051865">
    <property type="entry name" value="WD-repeat_CDT2_adapter"/>
</dbReference>
<keyword evidence="2" id="KW-0833">Ubl conjugation pathway</keyword>
<feature type="region of interest" description="Disordered" evidence="5">
    <location>
        <begin position="450"/>
        <end position="472"/>
    </location>
</feature>
<name>A0AAD2K2X5_9AGAR</name>
<comment type="pathway">
    <text evidence="1">Protein modification; protein ubiquitination.</text>
</comment>
<evidence type="ECO:0000313" key="7">
    <source>
        <dbReference type="EMBL" id="CAK5276039.1"/>
    </source>
</evidence>
<dbReference type="Proteomes" id="UP001295794">
    <property type="component" value="Unassembled WGS sequence"/>
</dbReference>
<feature type="compositionally biased region" description="Polar residues" evidence="5">
    <location>
        <begin position="451"/>
        <end position="464"/>
    </location>
</feature>
<evidence type="ECO:0000313" key="8">
    <source>
        <dbReference type="Proteomes" id="UP001295794"/>
    </source>
</evidence>
<dbReference type="PROSITE" id="PS50082">
    <property type="entry name" value="WD_REPEATS_2"/>
    <property type="match status" value="2"/>
</dbReference>
<feature type="compositionally biased region" description="Polar residues" evidence="5">
    <location>
        <begin position="339"/>
        <end position="359"/>
    </location>
</feature>
<dbReference type="InterPro" id="IPR015943">
    <property type="entry name" value="WD40/YVTN_repeat-like_dom_sf"/>
</dbReference>